<feature type="domain" description="Histidine kinase" evidence="9">
    <location>
        <begin position="184"/>
        <end position="399"/>
    </location>
</feature>
<protein>
    <recommendedName>
        <fullName evidence="3">histidine kinase</fullName>
        <ecNumber evidence="3">2.7.13.3</ecNumber>
    </recommendedName>
</protein>
<dbReference type="Gene3D" id="3.30.565.10">
    <property type="entry name" value="Histidine kinase-like ATPase, C-terminal domain"/>
    <property type="match status" value="1"/>
</dbReference>
<dbReference type="InterPro" id="IPR050351">
    <property type="entry name" value="BphY/WalK/GraS-like"/>
</dbReference>
<keyword evidence="6" id="KW-0418">Kinase</keyword>
<evidence type="ECO:0000259" key="9">
    <source>
        <dbReference type="PROSITE" id="PS50109"/>
    </source>
</evidence>
<dbReference type="Pfam" id="PF00512">
    <property type="entry name" value="HisKA"/>
    <property type="match status" value="1"/>
</dbReference>
<organism evidence="10 11">
    <name type="scientific">Clostridium gallinarum</name>
    <dbReference type="NCBI Taxonomy" id="2762246"/>
    <lineage>
        <taxon>Bacteria</taxon>
        <taxon>Bacillati</taxon>
        <taxon>Bacillota</taxon>
        <taxon>Clostridia</taxon>
        <taxon>Eubacteriales</taxon>
        <taxon>Clostridiaceae</taxon>
        <taxon>Clostridium</taxon>
    </lineage>
</organism>
<gene>
    <name evidence="10" type="ORF">H9660_04275</name>
</gene>
<keyword evidence="8" id="KW-1133">Transmembrane helix</keyword>
<evidence type="ECO:0000256" key="4">
    <source>
        <dbReference type="ARBA" id="ARBA00022553"/>
    </source>
</evidence>
<keyword evidence="8" id="KW-0472">Membrane</keyword>
<dbReference type="InterPro" id="IPR003594">
    <property type="entry name" value="HATPase_dom"/>
</dbReference>
<dbReference type="PROSITE" id="PS50109">
    <property type="entry name" value="HIS_KIN"/>
    <property type="match status" value="1"/>
</dbReference>
<dbReference type="SMART" id="SM00388">
    <property type="entry name" value="HisKA"/>
    <property type="match status" value="1"/>
</dbReference>
<dbReference type="CDD" id="cd00075">
    <property type="entry name" value="HATPase"/>
    <property type="match status" value="1"/>
</dbReference>
<dbReference type="Proteomes" id="UP000640335">
    <property type="component" value="Unassembled WGS sequence"/>
</dbReference>
<dbReference type="SMART" id="SM00387">
    <property type="entry name" value="HATPase_c"/>
    <property type="match status" value="1"/>
</dbReference>
<dbReference type="PANTHER" id="PTHR45453">
    <property type="entry name" value="PHOSPHATE REGULON SENSOR PROTEIN PHOR"/>
    <property type="match status" value="1"/>
</dbReference>
<evidence type="ECO:0000256" key="5">
    <source>
        <dbReference type="ARBA" id="ARBA00022679"/>
    </source>
</evidence>
<accession>A0ABR8Q1Q5</accession>
<evidence type="ECO:0000256" key="2">
    <source>
        <dbReference type="ARBA" id="ARBA00004370"/>
    </source>
</evidence>
<comment type="catalytic activity">
    <reaction evidence="1">
        <text>ATP + protein L-histidine = ADP + protein N-phospho-L-histidine.</text>
        <dbReference type="EC" id="2.7.13.3"/>
    </reaction>
</comment>
<evidence type="ECO:0000313" key="10">
    <source>
        <dbReference type="EMBL" id="MBD7914353.1"/>
    </source>
</evidence>
<dbReference type="RefSeq" id="WP_191748875.1">
    <property type="nucleotide sequence ID" value="NZ_JACSQZ010000010.1"/>
</dbReference>
<name>A0ABR8Q1Q5_9CLOT</name>
<evidence type="ECO:0000256" key="7">
    <source>
        <dbReference type="ARBA" id="ARBA00023012"/>
    </source>
</evidence>
<comment type="subcellular location">
    <subcellularLocation>
        <location evidence="2">Membrane</location>
    </subcellularLocation>
</comment>
<keyword evidence="11" id="KW-1185">Reference proteome</keyword>
<dbReference type="InterPro" id="IPR004358">
    <property type="entry name" value="Sig_transdc_His_kin-like_C"/>
</dbReference>
<feature type="transmembrane region" description="Helical" evidence="8">
    <location>
        <begin position="144"/>
        <end position="163"/>
    </location>
</feature>
<evidence type="ECO:0000313" key="11">
    <source>
        <dbReference type="Proteomes" id="UP000640335"/>
    </source>
</evidence>
<reference evidence="10 11" key="1">
    <citation type="submission" date="2020-08" db="EMBL/GenBank/DDBJ databases">
        <title>A Genomic Blueprint of the Chicken Gut Microbiome.</title>
        <authorList>
            <person name="Gilroy R."/>
            <person name="Ravi A."/>
            <person name="Getino M."/>
            <person name="Pursley I."/>
            <person name="Horton D.L."/>
            <person name="Alikhan N.-F."/>
            <person name="Baker D."/>
            <person name="Gharbi K."/>
            <person name="Hall N."/>
            <person name="Watson M."/>
            <person name="Adriaenssens E.M."/>
            <person name="Foster-Nyarko E."/>
            <person name="Jarju S."/>
            <person name="Secka A."/>
            <person name="Antonio M."/>
            <person name="Oren A."/>
            <person name="Chaudhuri R."/>
            <person name="La Ragione R.M."/>
            <person name="Hildebrand F."/>
            <person name="Pallen M.J."/>
        </authorList>
    </citation>
    <scope>NUCLEOTIDE SEQUENCE [LARGE SCALE GENOMIC DNA]</scope>
    <source>
        <strain evidence="10 11">Sa3CUN1</strain>
    </source>
</reference>
<dbReference type="SUPFAM" id="SSF55874">
    <property type="entry name" value="ATPase domain of HSP90 chaperone/DNA topoisomerase II/histidine kinase"/>
    <property type="match status" value="1"/>
</dbReference>
<evidence type="ECO:0000256" key="1">
    <source>
        <dbReference type="ARBA" id="ARBA00000085"/>
    </source>
</evidence>
<keyword evidence="5" id="KW-0808">Transferase</keyword>
<dbReference type="SUPFAM" id="SSF47384">
    <property type="entry name" value="Homodimeric domain of signal transducing histidine kinase"/>
    <property type="match status" value="1"/>
</dbReference>
<dbReference type="CDD" id="cd00082">
    <property type="entry name" value="HisKA"/>
    <property type="match status" value="1"/>
</dbReference>
<dbReference type="PANTHER" id="PTHR45453:SF1">
    <property type="entry name" value="PHOSPHATE REGULON SENSOR PROTEIN PHOR"/>
    <property type="match status" value="1"/>
</dbReference>
<evidence type="ECO:0000256" key="3">
    <source>
        <dbReference type="ARBA" id="ARBA00012438"/>
    </source>
</evidence>
<feature type="transmembrane region" description="Helical" evidence="8">
    <location>
        <begin position="9"/>
        <end position="31"/>
    </location>
</feature>
<dbReference type="InterPro" id="IPR003661">
    <property type="entry name" value="HisK_dim/P_dom"/>
</dbReference>
<dbReference type="EMBL" id="JACSQZ010000010">
    <property type="protein sequence ID" value="MBD7914353.1"/>
    <property type="molecule type" value="Genomic_DNA"/>
</dbReference>
<keyword evidence="7" id="KW-0902">Two-component regulatory system</keyword>
<sequence length="399" mass="45706">MFDKLKKKFIFINMSLLTLVFIVIFGSIYIFTTISMDRELEHELRGLIYNQKKPGLDMPMLSSSIIIELDSENNIAKVSTFMEVEEESLENTIYEIIKQEDKYGKIKLEGSSYGYLKDYSTKGIKIALMSRQPQMNVLNNLLKVFISIGSISLILLLLISIYLTNRTIKPIKETFEKQKQFIANASHELKTPLAIIKTNNSLVLSNKSATVESQGKWLNYINNQIERMSELLDEMLTLAKLDTNKELKEFSEFDFSKLVNNILLTFEAVIFENRIQLESNILKDIKLKGDKESIKRVVIILLDNAIKYTNKNGKINVDLVQEKNKIKLKVNNTGEGIKKEDLEKIFERFYRVDSSRARETGGYGLGLSIAKSIVESHNGKIYAESNIGKDTTFIIEFNS</sequence>
<dbReference type="Pfam" id="PF02518">
    <property type="entry name" value="HATPase_c"/>
    <property type="match status" value="1"/>
</dbReference>
<dbReference type="InterPro" id="IPR005467">
    <property type="entry name" value="His_kinase_dom"/>
</dbReference>
<dbReference type="InterPro" id="IPR036890">
    <property type="entry name" value="HATPase_C_sf"/>
</dbReference>
<dbReference type="PRINTS" id="PR00344">
    <property type="entry name" value="BCTRLSENSOR"/>
</dbReference>
<dbReference type="EC" id="2.7.13.3" evidence="3"/>
<keyword evidence="8" id="KW-0812">Transmembrane</keyword>
<evidence type="ECO:0000256" key="6">
    <source>
        <dbReference type="ARBA" id="ARBA00022777"/>
    </source>
</evidence>
<keyword evidence="4" id="KW-0597">Phosphoprotein</keyword>
<dbReference type="Gene3D" id="1.10.287.130">
    <property type="match status" value="1"/>
</dbReference>
<evidence type="ECO:0000256" key="8">
    <source>
        <dbReference type="SAM" id="Phobius"/>
    </source>
</evidence>
<comment type="caution">
    <text evidence="10">The sequence shown here is derived from an EMBL/GenBank/DDBJ whole genome shotgun (WGS) entry which is preliminary data.</text>
</comment>
<proteinExistence type="predicted"/>
<dbReference type="InterPro" id="IPR036097">
    <property type="entry name" value="HisK_dim/P_sf"/>
</dbReference>